<dbReference type="EMBL" id="VUMI01000001">
    <property type="protein sequence ID" value="MSS86919.1"/>
    <property type="molecule type" value="Genomic_DNA"/>
</dbReference>
<sequence length="469" mass="52434">MNQKQIATKSVIYLIGNLSSKVISAILIPIYAFFISTSDLGTFDYSQSLMNVFVPILYISFGEGVLKFILTSDESDKPKIINITAVFGIISSFVYLLVCLIGYFFVETPAIWLSTWGMIIAHGITQIWQYSCRALQQTKHYLIISIASTIILLGATVFFVCILDMGLVGLYLSYILGQLTLLIGIEVKLHILKQISFKNFDLMLFQRVARFSIPLMFNTLSMWLVPLLMRTIIISQLGAEANGLYSFANKFNIVVNLLGTVVSMALVEEAIITSKNGKVGKDYGYTVTQIFVKFEQLSAVAIIAITVAYTFLSATEYYITIRYFGWFLCASLISILGSYIGTVFQSINITQYQFTTTLFGSAVGVTLAYFLVPLISLWGIVVGQMLSCIITSLSRYAIASLKSEFRIDWKTIIVNSIPVFIAVLLSTFCSNIGIKVFITIIFIIGVIILNYDIIKKLNHKIFHSRHVQP</sequence>
<evidence type="ECO:0000256" key="2">
    <source>
        <dbReference type="ARBA" id="ARBA00022475"/>
    </source>
</evidence>
<evidence type="ECO:0000313" key="8">
    <source>
        <dbReference type="Proteomes" id="UP000436047"/>
    </source>
</evidence>
<comment type="caution">
    <text evidence="7">The sequence shown here is derived from an EMBL/GenBank/DDBJ whole genome shotgun (WGS) entry which is preliminary data.</text>
</comment>
<feature type="transmembrane region" description="Helical" evidence="6">
    <location>
        <begin position="82"/>
        <end position="105"/>
    </location>
</feature>
<evidence type="ECO:0000256" key="3">
    <source>
        <dbReference type="ARBA" id="ARBA00022692"/>
    </source>
</evidence>
<dbReference type="Pfam" id="PF01943">
    <property type="entry name" value="Polysacc_synt"/>
    <property type="match status" value="1"/>
</dbReference>
<dbReference type="GeneID" id="86051597"/>
<dbReference type="GO" id="GO:0005886">
    <property type="term" value="C:plasma membrane"/>
    <property type="evidence" value="ECO:0007669"/>
    <property type="project" value="UniProtKB-SubCell"/>
</dbReference>
<evidence type="ECO:0000256" key="4">
    <source>
        <dbReference type="ARBA" id="ARBA00022989"/>
    </source>
</evidence>
<dbReference type="RefSeq" id="WP_154463001.1">
    <property type="nucleotide sequence ID" value="NZ_VUMI01000001.1"/>
</dbReference>
<evidence type="ECO:0000256" key="1">
    <source>
        <dbReference type="ARBA" id="ARBA00004651"/>
    </source>
</evidence>
<accession>A0A6N7VV79</accession>
<feature type="transmembrane region" description="Helical" evidence="6">
    <location>
        <begin position="141"/>
        <end position="165"/>
    </location>
</feature>
<keyword evidence="8" id="KW-1185">Reference proteome</keyword>
<feature type="transmembrane region" description="Helical" evidence="6">
    <location>
        <begin position="324"/>
        <end position="342"/>
    </location>
</feature>
<keyword evidence="2" id="KW-1003">Cell membrane</keyword>
<feature type="transmembrane region" description="Helical" evidence="6">
    <location>
        <begin position="111"/>
        <end position="129"/>
    </location>
</feature>
<keyword evidence="4 6" id="KW-1133">Transmembrane helix</keyword>
<feature type="transmembrane region" description="Helical" evidence="6">
    <location>
        <begin position="409"/>
        <end position="428"/>
    </location>
</feature>
<keyword evidence="3 6" id="KW-0812">Transmembrane</keyword>
<feature type="transmembrane region" description="Helical" evidence="6">
    <location>
        <begin position="354"/>
        <end position="372"/>
    </location>
</feature>
<evidence type="ECO:0000256" key="6">
    <source>
        <dbReference type="SAM" id="Phobius"/>
    </source>
</evidence>
<feature type="transmembrane region" description="Helical" evidence="6">
    <location>
        <begin position="12"/>
        <end position="32"/>
    </location>
</feature>
<gene>
    <name evidence="7" type="ORF">FYJ45_00670</name>
</gene>
<proteinExistence type="predicted"/>
<feature type="transmembrane region" description="Helical" evidence="6">
    <location>
        <begin position="253"/>
        <end position="273"/>
    </location>
</feature>
<feature type="transmembrane region" description="Helical" evidence="6">
    <location>
        <begin position="434"/>
        <end position="454"/>
    </location>
</feature>
<feature type="transmembrane region" description="Helical" evidence="6">
    <location>
        <begin position="171"/>
        <end position="192"/>
    </location>
</feature>
<dbReference type="InterPro" id="IPR002797">
    <property type="entry name" value="Polysacc_synth"/>
</dbReference>
<organism evidence="7 8">
    <name type="scientific">Eisenbergiella porci</name>
    <dbReference type="NCBI Taxonomy" id="2652274"/>
    <lineage>
        <taxon>Bacteria</taxon>
        <taxon>Bacillati</taxon>
        <taxon>Bacillota</taxon>
        <taxon>Clostridia</taxon>
        <taxon>Lachnospirales</taxon>
        <taxon>Lachnospiraceae</taxon>
        <taxon>Eisenbergiella</taxon>
    </lineage>
</organism>
<feature type="transmembrane region" description="Helical" evidence="6">
    <location>
        <begin position="213"/>
        <end position="233"/>
    </location>
</feature>
<dbReference type="AlphaFoldDB" id="A0A6N7VV79"/>
<reference evidence="7 8" key="1">
    <citation type="submission" date="2019-08" db="EMBL/GenBank/DDBJ databases">
        <title>In-depth cultivation of the pig gut microbiome towards novel bacterial diversity and tailored functional studies.</title>
        <authorList>
            <person name="Wylensek D."/>
            <person name="Hitch T.C.A."/>
            <person name="Clavel T."/>
        </authorList>
    </citation>
    <scope>NUCLEOTIDE SEQUENCE [LARGE SCALE GENOMIC DNA]</scope>
    <source>
        <strain evidence="7 8">WCA-389-WT-23B</strain>
    </source>
</reference>
<evidence type="ECO:0000256" key="5">
    <source>
        <dbReference type="ARBA" id="ARBA00023136"/>
    </source>
</evidence>
<dbReference type="InterPro" id="IPR050833">
    <property type="entry name" value="Poly_Biosynth_Transport"/>
</dbReference>
<dbReference type="PANTHER" id="PTHR30250:SF11">
    <property type="entry name" value="O-ANTIGEN TRANSPORTER-RELATED"/>
    <property type="match status" value="1"/>
</dbReference>
<dbReference type="PANTHER" id="PTHR30250">
    <property type="entry name" value="PST FAMILY PREDICTED COLANIC ACID TRANSPORTER"/>
    <property type="match status" value="1"/>
</dbReference>
<name>A0A6N7VV79_9FIRM</name>
<evidence type="ECO:0000313" key="7">
    <source>
        <dbReference type="EMBL" id="MSS86919.1"/>
    </source>
</evidence>
<keyword evidence="5 6" id="KW-0472">Membrane</keyword>
<protein>
    <submittedName>
        <fullName evidence="7">Oligosaccharide flippase family protein</fullName>
    </submittedName>
</protein>
<feature type="transmembrane region" description="Helical" evidence="6">
    <location>
        <begin position="52"/>
        <end position="70"/>
    </location>
</feature>
<comment type="subcellular location">
    <subcellularLocation>
        <location evidence="1">Cell membrane</location>
        <topology evidence="1">Multi-pass membrane protein</topology>
    </subcellularLocation>
</comment>
<dbReference type="Proteomes" id="UP000436047">
    <property type="component" value="Unassembled WGS sequence"/>
</dbReference>
<feature type="transmembrane region" description="Helical" evidence="6">
    <location>
        <begin position="294"/>
        <end position="312"/>
    </location>
</feature>